<proteinExistence type="predicted"/>
<evidence type="ECO:0000313" key="2">
    <source>
        <dbReference type="Proteomes" id="UP000319486"/>
    </source>
</evidence>
<accession>A0A502C6N2</accession>
<organism evidence="1 2">
    <name type="scientific">Rhodanobacter glycinis</name>
    <dbReference type="NCBI Taxonomy" id="582702"/>
    <lineage>
        <taxon>Bacteria</taxon>
        <taxon>Pseudomonadati</taxon>
        <taxon>Pseudomonadota</taxon>
        <taxon>Gammaproteobacteria</taxon>
        <taxon>Lysobacterales</taxon>
        <taxon>Rhodanobacteraceae</taxon>
        <taxon>Rhodanobacter</taxon>
    </lineage>
</organism>
<dbReference type="EMBL" id="RCZO01000006">
    <property type="protein sequence ID" value="TPG08304.1"/>
    <property type="molecule type" value="Genomic_DNA"/>
</dbReference>
<reference evidence="1 2" key="1">
    <citation type="journal article" date="2019" name="Environ. Microbiol.">
        <title>Species interactions and distinct microbial communities in high Arctic permafrost affected cryosols are associated with the CH4 and CO2 gas fluxes.</title>
        <authorList>
            <person name="Altshuler I."/>
            <person name="Hamel J."/>
            <person name="Turney S."/>
            <person name="Magnuson E."/>
            <person name="Levesque R."/>
            <person name="Greer C."/>
            <person name="Whyte L.G."/>
        </authorList>
    </citation>
    <scope>NUCLEOTIDE SEQUENCE [LARGE SCALE GENOMIC DNA]</scope>
    <source>
        <strain evidence="1 2">S13Y</strain>
    </source>
</reference>
<gene>
    <name evidence="1" type="ORF">EAH88_11770</name>
</gene>
<name>A0A502C6N2_9GAMM</name>
<keyword evidence="2" id="KW-1185">Reference proteome</keyword>
<sequence>MTEQNEPALVIQARPMISVTLNPYDEIEVATSQIDASFEGVEHNTVMIPLSDVREVAKTMLALLKKRGG</sequence>
<protein>
    <submittedName>
        <fullName evidence="1">Uncharacterized protein</fullName>
    </submittedName>
</protein>
<evidence type="ECO:0000313" key="1">
    <source>
        <dbReference type="EMBL" id="TPG08304.1"/>
    </source>
</evidence>
<dbReference type="Proteomes" id="UP000319486">
    <property type="component" value="Unassembled WGS sequence"/>
</dbReference>
<dbReference type="RefSeq" id="WP_140652846.1">
    <property type="nucleotide sequence ID" value="NZ_RCZO01000006.1"/>
</dbReference>
<comment type="caution">
    <text evidence="1">The sequence shown here is derived from an EMBL/GenBank/DDBJ whole genome shotgun (WGS) entry which is preliminary data.</text>
</comment>
<dbReference type="AlphaFoldDB" id="A0A502C6N2"/>